<accession>A0A0F9IR67</accession>
<protein>
    <submittedName>
        <fullName evidence="1">Uncharacterized protein</fullName>
    </submittedName>
</protein>
<gene>
    <name evidence="1" type="ORF">LCGC14_1547900</name>
</gene>
<evidence type="ECO:0000313" key="1">
    <source>
        <dbReference type="EMBL" id="KKM59717.1"/>
    </source>
</evidence>
<sequence length="66" mass="7516">MIGIKGVKTMDSDKIKENVKNKVINEIDNLQLNNAWNYNINISVHVSLWQAIKIRIAGKVLADLIR</sequence>
<reference evidence="1" key="1">
    <citation type="journal article" date="2015" name="Nature">
        <title>Complex archaea that bridge the gap between prokaryotes and eukaryotes.</title>
        <authorList>
            <person name="Spang A."/>
            <person name="Saw J.H."/>
            <person name="Jorgensen S.L."/>
            <person name="Zaremba-Niedzwiedzka K."/>
            <person name="Martijn J."/>
            <person name="Lind A.E."/>
            <person name="van Eijk R."/>
            <person name="Schleper C."/>
            <person name="Guy L."/>
            <person name="Ettema T.J."/>
        </authorList>
    </citation>
    <scope>NUCLEOTIDE SEQUENCE</scope>
</reference>
<dbReference type="EMBL" id="LAZR01011790">
    <property type="protein sequence ID" value="KKM59717.1"/>
    <property type="molecule type" value="Genomic_DNA"/>
</dbReference>
<dbReference type="AlphaFoldDB" id="A0A0F9IR67"/>
<comment type="caution">
    <text evidence="1">The sequence shown here is derived from an EMBL/GenBank/DDBJ whole genome shotgun (WGS) entry which is preliminary data.</text>
</comment>
<name>A0A0F9IR67_9ZZZZ</name>
<organism evidence="1">
    <name type="scientific">marine sediment metagenome</name>
    <dbReference type="NCBI Taxonomy" id="412755"/>
    <lineage>
        <taxon>unclassified sequences</taxon>
        <taxon>metagenomes</taxon>
        <taxon>ecological metagenomes</taxon>
    </lineage>
</organism>
<proteinExistence type="predicted"/>